<keyword evidence="6" id="KW-0503">Monooxygenase</keyword>
<dbReference type="Gene3D" id="1.10.630.10">
    <property type="entry name" value="Cytochrome P450"/>
    <property type="match status" value="1"/>
</dbReference>
<comment type="caution">
    <text evidence="8">The sequence shown here is derived from an EMBL/GenBank/DDBJ whole genome shotgun (WGS) entry which is preliminary data.</text>
</comment>
<evidence type="ECO:0008006" key="10">
    <source>
        <dbReference type="Google" id="ProtNLM"/>
    </source>
</evidence>
<dbReference type="VEuPathDB" id="AmoebaDB:NF0114330"/>
<accession>A0A6A5BJ50</accession>
<feature type="binding site" description="axial binding residue" evidence="7">
    <location>
        <position position="171"/>
    </location>
    <ligand>
        <name>heme</name>
        <dbReference type="ChEBI" id="CHEBI:30413"/>
    </ligand>
    <ligandPart>
        <name>Fe</name>
        <dbReference type="ChEBI" id="CHEBI:18248"/>
    </ligandPart>
</feature>
<evidence type="ECO:0000313" key="8">
    <source>
        <dbReference type="EMBL" id="KAF0977933.1"/>
    </source>
</evidence>
<dbReference type="OrthoDB" id="1470350at2759"/>
<dbReference type="PANTHER" id="PTHR24291">
    <property type="entry name" value="CYTOCHROME P450 FAMILY 4"/>
    <property type="match status" value="1"/>
</dbReference>
<evidence type="ECO:0000256" key="7">
    <source>
        <dbReference type="PIRSR" id="PIRSR602401-1"/>
    </source>
</evidence>
<evidence type="ECO:0000256" key="5">
    <source>
        <dbReference type="ARBA" id="ARBA00023004"/>
    </source>
</evidence>
<dbReference type="PANTHER" id="PTHR24291:SF50">
    <property type="entry name" value="BIFUNCTIONAL ALBAFLAVENONE MONOOXYGENASE_TERPENE SYNTHASE"/>
    <property type="match status" value="1"/>
</dbReference>
<organism evidence="8 9">
    <name type="scientific">Naegleria fowleri</name>
    <name type="common">Brain eating amoeba</name>
    <dbReference type="NCBI Taxonomy" id="5763"/>
    <lineage>
        <taxon>Eukaryota</taxon>
        <taxon>Discoba</taxon>
        <taxon>Heterolobosea</taxon>
        <taxon>Tetramitia</taxon>
        <taxon>Eutetramitia</taxon>
        <taxon>Vahlkampfiidae</taxon>
        <taxon>Naegleria</taxon>
    </lineage>
</organism>
<comment type="similarity">
    <text evidence="1">Belongs to the cytochrome P450 family.</text>
</comment>
<evidence type="ECO:0000256" key="2">
    <source>
        <dbReference type="ARBA" id="ARBA00022617"/>
    </source>
</evidence>
<dbReference type="AlphaFoldDB" id="A0A6A5BJ50"/>
<dbReference type="VEuPathDB" id="AmoebaDB:FDP41_003255"/>
<keyword evidence="5 7" id="KW-0408">Iron</keyword>
<evidence type="ECO:0000256" key="6">
    <source>
        <dbReference type="ARBA" id="ARBA00023033"/>
    </source>
</evidence>
<dbReference type="RefSeq" id="XP_044562646.1">
    <property type="nucleotide sequence ID" value="XM_044706539.1"/>
</dbReference>
<dbReference type="InterPro" id="IPR036396">
    <property type="entry name" value="Cyt_P450_sf"/>
</dbReference>
<dbReference type="GO" id="GO:0005506">
    <property type="term" value="F:iron ion binding"/>
    <property type="evidence" value="ECO:0007669"/>
    <property type="project" value="InterPro"/>
</dbReference>
<gene>
    <name evidence="8" type="ORF">FDP41_003255</name>
</gene>
<dbReference type="OMA" id="TCLMSIY"/>
<sequence length="235" mass="26963">MSDDKHNNNNTCSLLNFEAIKSNAYIFSLAGHETTATTLQWITYRIAKHRDIQEKIRKEVFEVFGPHPRPITFEDYEKLIYTNSVIMETLRLHNPVPGVLKVATKDVTLGGFKIPKGTDVIISISAVCHAEKNWKNALEFNPDRFLGSFETQLRFQHSFEWIPFMIGNRRCLGYKFSLLETCAILAKLVHSFEFELLNDENNPKDVITRIPGITTRPGNLRVKAKLRSPSHVHSH</sequence>
<comment type="cofactor">
    <cofactor evidence="7">
        <name>heme</name>
        <dbReference type="ChEBI" id="CHEBI:30413"/>
    </cofactor>
</comment>
<dbReference type="GO" id="GO:0020037">
    <property type="term" value="F:heme binding"/>
    <property type="evidence" value="ECO:0007669"/>
    <property type="project" value="InterPro"/>
</dbReference>
<keyword evidence="2 7" id="KW-0349">Heme</keyword>
<dbReference type="SUPFAM" id="SSF48264">
    <property type="entry name" value="Cytochrome P450"/>
    <property type="match status" value="1"/>
</dbReference>
<dbReference type="Proteomes" id="UP000444721">
    <property type="component" value="Unassembled WGS sequence"/>
</dbReference>
<evidence type="ECO:0000256" key="4">
    <source>
        <dbReference type="ARBA" id="ARBA00023002"/>
    </source>
</evidence>
<proteinExistence type="inferred from homology"/>
<evidence type="ECO:0000256" key="1">
    <source>
        <dbReference type="ARBA" id="ARBA00010617"/>
    </source>
</evidence>
<dbReference type="GO" id="GO:0004497">
    <property type="term" value="F:monooxygenase activity"/>
    <property type="evidence" value="ECO:0007669"/>
    <property type="project" value="UniProtKB-KW"/>
</dbReference>
<dbReference type="EMBL" id="VFQX01000033">
    <property type="protein sequence ID" value="KAF0977933.1"/>
    <property type="molecule type" value="Genomic_DNA"/>
</dbReference>
<keyword evidence="3 7" id="KW-0479">Metal-binding</keyword>
<dbReference type="VEuPathDB" id="AmoebaDB:NfTy_060000"/>
<evidence type="ECO:0000313" key="9">
    <source>
        <dbReference type="Proteomes" id="UP000444721"/>
    </source>
</evidence>
<protein>
    <recommendedName>
        <fullName evidence="10">Cytochrome P450</fullName>
    </recommendedName>
</protein>
<name>A0A6A5BJ50_NAEFO</name>
<dbReference type="PRINTS" id="PR00385">
    <property type="entry name" value="P450"/>
</dbReference>
<dbReference type="PRINTS" id="PR00463">
    <property type="entry name" value="EP450I"/>
</dbReference>
<dbReference type="InterPro" id="IPR001128">
    <property type="entry name" value="Cyt_P450"/>
</dbReference>
<dbReference type="GO" id="GO:0016705">
    <property type="term" value="F:oxidoreductase activity, acting on paired donors, with incorporation or reduction of molecular oxygen"/>
    <property type="evidence" value="ECO:0007669"/>
    <property type="project" value="InterPro"/>
</dbReference>
<dbReference type="InterPro" id="IPR002401">
    <property type="entry name" value="Cyt_P450_E_grp-I"/>
</dbReference>
<dbReference type="InterPro" id="IPR050196">
    <property type="entry name" value="Cytochrome_P450_Monoox"/>
</dbReference>
<keyword evidence="4" id="KW-0560">Oxidoreductase</keyword>
<keyword evidence="9" id="KW-1185">Reference proteome</keyword>
<dbReference type="GeneID" id="68110473"/>
<dbReference type="Pfam" id="PF00067">
    <property type="entry name" value="p450"/>
    <property type="match status" value="1"/>
</dbReference>
<evidence type="ECO:0000256" key="3">
    <source>
        <dbReference type="ARBA" id="ARBA00022723"/>
    </source>
</evidence>
<reference evidence="8 9" key="1">
    <citation type="journal article" date="2019" name="Sci. Rep.">
        <title>Nanopore sequencing improves the draft genome of the human pathogenic amoeba Naegleria fowleri.</title>
        <authorList>
            <person name="Liechti N."/>
            <person name="Schurch N."/>
            <person name="Bruggmann R."/>
            <person name="Wittwer M."/>
        </authorList>
    </citation>
    <scope>NUCLEOTIDE SEQUENCE [LARGE SCALE GENOMIC DNA]</scope>
    <source>
        <strain evidence="8 9">ATCC 30894</strain>
    </source>
</reference>